<evidence type="ECO:0000259" key="2">
    <source>
        <dbReference type="Pfam" id="PF20693"/>
    </source>
</evidence>
<feature type="domain" description="YobI-like P-loop NTPase" evidence="2">
    <location>
        <begin position="34"/>
        <end position="444"/>
    </location>
</feature>
<reference evidence="3 4" key="1">
    <citation type="submission" date="2016-10" db="EMBL/GenBank/DDBJ databases">
        <title>Actinomyces aegypiusis sp. nov., isolated from the Aegypius monachus in Qinghai Tibet Plateau China.</title>
        <authorList>
            <person name="Wang Y."/>
        </authorList>
    </citation>
    <scope>NUCLEOTIDE SEQUENCE [LARGE SCALE GENOMIC DNA]</scope>
    <source>
        <strain evidence="3 4">VUL4_3</strain>
    </source>
</reference>
<dbReference type="KEGG" id="avu:BK816_01610"/>
<dbReference type="AlphaFoldDB" id="A0A1D9MIY5"/>
<sequence>MSTEHKHTSNPEGELQLELFNLGPTYEETPHSIYKNALVKATEDRKNKNIAVLGPYSAGKSSVIEGFIKEHNGRCLRINIFSDAPHPEQSSHQITDHSKVNHIQRAILNHLILASKPASIRKTRIKTAFNTPDKELIFWLSLLFSLLTFYKLVPLQDLLLKIDFTTIQSKVLLFTFLFIIAILASTIILGRIIYLIADSFQPSNISLPFASLNDSKHSTIFEDHFDDIATIIKKEEIDTIIFEDLERFNTWQIFEELRNLNSIVNTYFNEHLSLVDKILIASKIKTTNSSDNKSKNKNIVRFIYVANDLVFKDHALKEDDTASPHTRFSTGIKNATLTSKFFDIIIPVIQPKVSNQAINTISELLVENDVVESSLINYISNTITDFRVLKNISNQYKVLAERLSDQFKDDTRSEKKNTAILGLVVYKILFPEDFYKIAIAESDIDEIYRSLDIATAEFYEFLDITINDLTQTYSSTIPSLNQYLEEIKNVSTRITYIDLTSYLQQKSPLKLGDILNSFFSTIMVIRQFQGSKLLDSENDNTPFYLLTTQFSSEPRPDKTILSYLVQDLAEISFTFFHEGDKKIPKEISLSAPKDSSKFDYDTAITCLNEIKNAAISLSEYFETIKNSLSTEGYSTLRKAITSVHDRINNNQFGDINSSEISSQTSKWLYKESYLDLINLSQNFQGSIASIFVENGWILESYYYIFDRQPDITEQVELNRYLSRYIYRKNNGFAYLLTEKSIEKLLLLFKEQRTVLPALFNRYVIDYLYSNSLKKADLTQTRSESQSERKIDLDFLVKQSLNTSMAPREKGYLIAKYIQSKCENQTTHDLNQHAESFAHLRDRLSVNDFIEIYRNLKSPSTKTILVNFSSITPEDVQLYDSDIANEMTQYT</sequence>
<dbReference type="OrthoDB" id="1701659at2"/>
<evidence type="ECO:0000256" key="1">
    <source>
        <dbReference type="SAM" id="Phobius"/>
    </source>
</evidence>
<keyword evidence="1" id="KW-0812">Transmembrane</keyword>
<accession>A0A1D9MIY5</accession>
<dbReference type="RefSeq" id="WP_071163619.1">
    <property type="nucleotide sequence ID" value="NZ_CP017812.1"/>
</dbReference>
<evidence type="ECO:0000313" key="4">
    <source>
        <dbReference type="Proteomes" id="UP000176288"/>
    </source>
</evidence>
<evidence type="ECO:0000313" key="3">
    <source>
        <dbReference type="EMBL" id="AOZ72153.1"/>
    </source>
</evidence>
<dbReference type="EMBL" id="CP017812">
    <property type="protein sequence ID" value="AOZ72153.1"/>
    <property type="molecule type" value="Genomic_DNA"/>
</dbReference>
<keyword evidence="1" id="KW-1133">Transmembrane helix</keyword>
<dbReference type="Proteomes" id="UP000176288">
    <property type="component" value="Chromosome"/>
</dbReference>
<dbReference type="Pfam" id="PF20693">
    <property type="entry name" value="YobI-ATPase"/>
    <property type="match status" value="1"/>
</dbReference>
<keyword evidence="4" id="KW-1185">Reference proteome</keyword>
<keyword evidence="1" id="KW-0472">Membrane</keyword>
<dbReference type="InterPro" id="IPR048428">
    <property type="entry name" value="YobI-NTPase"/>
</dbReference>
<name>A0A1D9MIY5_9ACTO</name>
<gene>
    <name evidence="3" type="ORF">BK816_01610</name>
</gene>
<proteinExistence type="predicted"/>
<feature type="transmembrane region" description="Helical" evidence="1">
    <location>
        <begin position="173"/>
        <end position="197"/>
    </location>
</feature>
<organism evidence="3 4">
    <name type="scientific">Boudabousia tangfeifanii</name>
    <dbReference type="NCBI Taxonomy" id="1912795"/>
    <lineage>
        <taxon>Bacteria</taxon>
        <taxon>Bacillati</taxon>
        <taxon>Actinomycetota</taxon>
        <taxon>Actinomycetes</taxon>
        <taxon>Actinomycetales</taxon>
        <taxon>Actinomycetaceae</taxon>
        <taxon>Boudabousia</taxon>
    </lineage>
</organism>
<protein>
    <recommendedName>
        <fullName evidence="2">YobI-like P-loop NTPase domain-containing protein</fullName>
    </recommendedName>
</protein>